<evidence type="ECO:0000313" key="1">
    <source>
        <dbReference type="EMBL" id="APF19570.1"/>
    </source>
</evidence>
<dbReference type="AlphaFoldDB" id="A0A1J1CC51"/>
<organism evidence="1 2">
    <name type="scientific">Caldithrix abyssi DSM 13497</name>
    <dbReference type="NCBI Taxonomy" id="880073"/>
    <lineage>
        <taxon>Bacteria</taxon>
        <taxon>Pseudomonadati</taxon>
        <taxon>Calditrichota</taxon>
        <taxon>Calditrichia</taxon>
        <taxon>Calditrichales</taxon>
        <taxon>Calditrichaceae</taxon>
        <taxon>Caldithrix</taxon>
    </lineage>
</organism>
<gene>
    <name evidence="1" type="ORF">Cabys_2822</name>
</gene>
<accession>A0A1J1CC51</accession>
<sequence length="47" mass="5641">MRLKNNGGLRNVLRLNLIDMQKDSIMVFDSYFYQNLFIFALLQLPYI</sequence>
<protein>
    <submittedName>
        <fullName evidence="1">Uncharacterized protein</fullName>
    </submittedName>
</protein>
<dbReference type="KEGG" id="caby:Cabys_2822"/>
<dbReference type="Proteomes" id="UP000183868">
    <property type="component" value="Chromosome"/>
</dbReference>
<evidence type="ECO:0000313" key="2">
    <source>
        <dbReference type="Proteomes" id="UP000183868"/>
    </source>
</evidence>
<name>A0A1J1CC51_CALAY</name>
<dbReference type="EMBL" id="CP018099">
    <property type="protein sequence ID" value="APF19570.1"/>
    <property type="molecule type" value="Genomic_DNA"/>
</dbReference>
<reference evidence="1 2" key="1">
    <citation type="submission" date="2016-11" db="EMBL/GenBank/DDBJ databases">
        <title>Genomic analysis of Caldithrix abyssi and proposal of a novel bacterial phylum Caldithrichaeota.</title>
        <authorList>
            <person name="Kublanov I."/>
            <person name="Sigalova O."/>
            <person name="Gavrilov S."/>
            <person name="Lebedinsky A."/>
            <person name="Ivanova N."/>
            <person name="Daum C."/>
            <person name="Reddy T."/>
            <person name="Klenk H.P."/>
            <person name="Goker M."/>
            <person name="Reva O."/>
            <person name="Miroshnichenko M."/>
            <person name="Kyprides N."/>
            <person name="Woyke T."/>
            <person name="Gelfand M."/>
        </authorList>
    </citation>
    <scope>NUCLEOTIDE SEQUENCE [LARGE SCALE GENOMIC DNA]</scope>
    <source>
        <strain evidence="1 2">LF13</strain>
    </source>
</reference>
<proteinExistence type="predicted"/>